<evidence type="ECO:0000256" key="9">
    <source>
        <dbReference type="SAM" id="Phobius"/>
    </source>
</evidence>
<dbReference type="AlphaFoldDB" id="A0A4Q7TGM5"/>
<feature type="active site" evidence="6">
    <location>
        <position position="761"/>
    </location>
</feature>
<organism evidence="12 13">
    <name type="scientific">Microcella alkaliphila</name>
    <dbReference type="NCBI Taxonomy" id="279828"/>
    <lineage>
        <taxon>Bacteria</taxon>
        <taxon>Bacillati</taxon>
        <taxon>Actinomycetota</taxon>
        <taxon>Actinomycetes</taxon>
        <taxon>Micrococcales</taxon>
        <taxon>Microbacteriaceae</taxon>
        <taxon>Microcella</taxon>
    </lineage>
</organism>
<evidence type="ECO:0000256" key="8">
    <source>
        <dbReference type="RuleBase" id="RU003345"/>
    </source>
</evidence>
<evidence type="ECO:0000256" key="6">
    <source>
        <dbReference type="PIRSR" id="PIRSR000197-1"/>
    </source>
</evidence>
<keyword evidence="4" id="KW-0520">NAD</keyword>
<evidence type="ECO:0000256" key="3">
    <source>
        <dbReference type="ARBA" id="ARBA00023002"/>
    </source>
</evidence>
<dbReference type="Pfam" id="PF00171">
    <property type="entry name" value="Aldedh"/>
    <property type="match status" value="1"/>
</dbReference>
<keyword evidence="9" id="KW-0812">Transmembrane</keyword>
<dbReference type="SUPFAM" id="SSF53720">
    <property type="entry name" value="ALDH-like"/>
    <property type="match status" value="1"/>
</dbReference>
<comment type="pathway">
    <text evidence="1">Amino-acid degradation; L-proline degradation into L-glutamate; L-glutamate from L-proline: step 2/2.</text>
</comment>
<dbReference type="EC" id="1.2.1.88" evidence="2"/>
<dbReference type="GO" id="GO:0010133">
    <property type="term" value="P:L-proline catabolic process to L-glutamate"/>
    <property type="evidence" value="ECO:0007669"/>
    <property type="project" value="InterPro"/>
</dbReference>
<dbReference type="GO" id="GO:0003700">
    <property type="term" value="F:DNA-binding transcription factor activity"/>
    <property type="evidence" value="ECO:0007669"/>
    <property type="project" value="InterPro"/>
</dbReference>
<keyword evidence="3 8" id="KW-0560">Oxidoreductase</keyword>
<dbReference type="PANTHER" id="PTHR42862:SF1">
    <property type="entry name" value="DELTA-1-PYRROLINE-5-CARBOXYLATE DEHYDROGENASE 2, ISOFORM A-RELATED"/>
    <property type="match status" value="1"/>
</dbReference>
<dbReference type="InterPro" id="IPR016160">
    <property type="entry name" value="Ald_DH_CS_CYS"/>
</dbReference>
<reference evidence="12 13" key="1">
    <citation type="journal article" date="2015" name="Stand. Genomic Sci.">
        <title>Genomic Encyclopedia of Bacterial and Archaeal Type Strains, Phase III: the genomes of soil and plant-associated and newly described type strains.</title>
        <authorList>
            <person name="Whitman W.B."/>
            <person name="Woyke T."/>
            <person name="Klenk H.P."/>
            <person name="Zhou Y."/>
            <person name="Lilburn T.G."/>
            <person name="Beck B.J."/>
            <person name="De Vos P."/>
            <person name="Vandamme P."/>
            <person name="Eisen J.A."/>
            <person name="Garrity G."/>
            <person name="Hugenholtz P."/>
            <person name="Kyrpides N.C."/>
        </authorList>
    </citation>
    <scope>NUCLEOTIDE SEQUENCE [LARGE SCALE GENOMIC DNA]</scope>
    <source>
        <strain evidence="12 13">AC4r</strain>
    </source>
</reference>
<evidence type="ECO:0000256" key="4">
    <source>
        <dbReference type="ARBA" id="ARBA00023027"/>
    </source>
</evidence>
<dbReference type="InterPro" id="IPR029510">
    <property type="entry name" value="Ald_DH_CS_GLU"/>
</dbReference>
<dbReference type="Pfam" id="PF01619">
    <property type="entry name" value="Pro_dh"/>
    <property type="match status" value="1"/>
</dbReference>
<dbReference type="PROSITE" id="PS00070">
    <property type="entry name" value="ALDEHYDE_DEHYDR_CYS"/>
    <property type="match status" value="1"/>
</dbReference>
<dbReference type="Proteomes" id="UP000292408">
    <property type="component" value="Unassembled WGS sequence"/>
</dbReference>
<dbReference type="PROSITE" id="PS00687">
    <property type="entry name" value="ALDEHYDE_DEHYDR_GLU"/>
    <property type="match status" value="1"/>
</dbReference>
<evidence type="ECO:0000256" key="1">
    <source>
        <dbReference type="ARBA" id="ARBA00004786"/>
    </source>
</evidence>
<dbReference type="OrthoDB" id="9812625at2"/>
<evidence type="ECO:0000259" key="10">
    <source>
        <dbReference type="Pfam" id="PF00171"/>
    </source>
</evidence>
<sequence>MGETVEGMTTTSTAESSAHAAVQQVRAWLAATEGAAADPAAERLAGLLKDPDGLDFAIGFVDRVSRPDDLRVAARELERLSRRVPRFLPWYLRGLIVLGGGFAPLLPWPIIPIARRVLRGMVGHLIIDATPERLGRTLERLRENGDRLNINLLGEAVLGDAEADRRLEGLHELVARDDVDYVSVKVSAIVSQLSMWSFDETVDRVVERLAPLYQRAAFGGTPTFLNLDMEEFRDLDLTIEVFTRLLDRPGLGQYEGGIVLQAYLPEAVPALDRLTEWAQARRAAGGAGIKVRIVKGANLAMERVEAAVHDWPVAVLPSKQATDANYKRVIDRALDPARASAVRIGVAGHNLFDIAWALQLANARGLTDRVEVEMLIGMAPAQADAVRATAGGLLLYTPVVHPRDFDSAISYLIRRLEENASSENFLSGAFELVDDAAMFAREEQRFRRSLAELAEAPDAPAVHRVQNRSTDAPHPLPGGVGVDEGFANEPDTDPSLPANRAWGREILAAASDASVFAHGDAVLAAAAVRDAGTLERLMADARGSAPLWASAGVEHRATVLHAAGRVLAERRAALLAVMTAEAGKTLAEGDPEVSEAIDFAHYYAESARMLDSVTGARFEPVRLTVVAPPWNFPVAIPAGSVLAALAAGSAVLIKPAPQVRRCAAVMVDALWAAGVPRDVLRLVDVPENELGQQLISHPAVDRVVLTGAFETAALFRSWRPDLPILAETSGKNAVIVTPSADFDLAAADIAKSAFGHAGQKCSAASLAILVGSVADSQRFERQLLDAVTTMKVGWPTDPVSVVGPLIEPAQGKLLRALTQLEGDEQWLVQPRALDGGGRLWTPGVKRWVAPGSDAHLTEYFGPVLGLMRARTLEEALELQNATPFGLTAGLHSLDADEVDAWVDGVEAGNLYVNRGITGAIVRRQPFGGWKRSSVGGSTKAGGPSYVFGFGTWQPVEREPKKNLSLRHLGEAAARVLEAAQPGMDFVGFDAARAGAISDEKAWQSEFGVSRDVSALGVERNVLRYRPAQVMVRQAEGASVASLVRVLVAAARARATVSLSVSVPLPPALLSLIEDEFDSALRLDEDARVVVETDAAFAARVRSELPERIRLVGSDGVVAGAGRTGADVARELLHAVGGDPGVAIWSGPVTTAGRVEMLPFLREQAVSITAHRYGNPYPPLAELEV</sequence>
<dbReference type="Gene3D" id="3.40.605.10">
    <property type="entry name" value="Aldehyde Dehydrogenase, Chain A, domain 1"/>
    <property type="match status" value="1"/>
</dbReference>
<feature type="domain" description="Proline dehydrogenase" evidence="11">
    <location>
        <begin position="136"/>
        <end position="427"/>
    </location>
</feature>
<keyword evidence="9" id="KW-1133">Transmembrane helix</keyword>
<dbReference type="InterPro" id="IPR002872">
    <property type="entry name" value="Proline_DH_dom"/>
</dbReference>
<comment type="caution">
    <text evidence="12">The sequence shown here is derived from an EMBL/GenBank/DDBJ whole genome shotgun (WGS) entry which is preliminary data.</text>
</comment>
<dbReference type="GO" id="GO:0003842">
    <property type="term" value="F:L-glutamate gamma-semialdehyde dehydrogenase activity"/>
    <property type="evidence" value="ECO:0007669"/>
    <property type="project" value="UniProtKB-EC"/>
</dbReference>
<gene>
    <name evidence="12" type="ORF">EV140_1584</name>
</gene>
<dbReference type="InterPro" id="IPR016163">
    <property type="entry name" value="Ald_DH_C"/>
</dbReference>
<feature type="active site" evidence="6 7">
    <location>
        <position position="727"/>
    </location>
</feature>
<dbReference type="GO" id="GO:0004657">
    <property type="term" value="F:proline dehydrogenase activity"/>
    <property type="evidence" value="ECO:0007669"/>
    <property type="project" value="InterPro"/>
</dbReference>
<evidence type="ECO:0000313" key="13">
    <source>
        <dbReference type="Proteomes" id="UP000292408"/>
    </source>
</evidence>
<feature type="transmembrane region" description="Helical" evidence="9">
    <location>
        <begin position="90"/>
        <end position="111"/>
    </location>
</feature>
<dbReference type="PANTHER" id="PTHR42862">
    <property type="entry name" value="DELTA-1-PYRROLINE-5-CARBOXYLATE DEHYDROGENASE 1, ISOFORM A-RELATED"/>
    <property type="match status" value="1"/>
</dbReference>
<dbReference type="Gene3D" id="3.20.20.220">
    <property type="match status" value="1"/>
</dbReference>
<dbReference type="InterPro" id="IPR050485">
    <property type="entry name" value="Proline_metab_enzyme"/>
</dbReference>
<dbReference type="Gene3D" id="3.40.309.10">
    <property type="entry name" value="Aldehyde Dehydrogenase, Chain A, domain 2"/>
    <property type="match status" value="1"/>
</dbReference>
<feature type="domain" description="Aldehyde dehydrogenase" evidence="10">
    <location>
        <begin position="521"/>
        <end position="939"/>
    </location>
</feature>
<dbReference type="InterPro" id="IPR029041">
    <property type="entry name" value="FAD-linked_oxidoreductase-like"/>
</dbReference>
<evidence type="ECO:0000256" key="2">
    <source>
        <dbReference type="ARBA" id="ARBA00012884"/>
    </source>
</evidence>
<dbReference type="InterPro" id="IPR016161">
    <property type="entry name" value="Ald_DH/histidinol_DH"/>
</dbReference>
<proteinExistence type="inferred from homology"/>
<evidence type="ECO:0000256" key="5">
    <source>
        <dbReference type="ARBA" id="ARBA00048142"/>
    </source>
</evidence>
<dbReference type="PIRSF" id="PIRSF000197">
    <property type="entry name" value="Bifunct_PutA"/>
    <property type="match status" value="1"/>
</dbReference>
<dbReference type="InterPro" id="IPR016162">
    <property type="entry name" value="Ald_DH_N"/>
</dbReference>
<comment type="catalytic activity">
    <reaction evidence="5">
        <text>L-glutamate 5-semialdehyde + NAD(+) + H2O = L-glutamate + NADH + 2 H(+)</text>
        <dbReference type="Rhea" id="RHEA:30235"/>
        <dbReference type="ChEBI" id="CHEBI:15377"/>
        <dbReference type="ChEBI" id="CHEBI:15378"/>
        <dbReference type="ChEBI" id="CHEBI:29985"/>
        <dbReference type="ChEBI" id="CHEBI:57540"/>
        <dbReference type="ChEBI" id="CHEBI:57945"/>
        <dbReference type="ChEBI" id="CHEBI:58066"/>
        <dbReference type="EC" id="1.2.1.88"/>
    </reaction>
</comment>
<evidence type="ECO:0000259" key="11">
    <source>
        <dbReference type="Pfam" id="PF01619"/>
    </source>
</evidence>
<dbReference type="InterPro" id="IPR025703">
    <property type="entry name" value="Bifunct_PutA"/>
</dbReference>
<keyword evidence="9" id="KW-0472">Membrane</keyword>
<comment type="similarity">
    <text evidence="8">Belongs to the aldehyde dehydrogenase family.</text>
</comment>
<name>A0A4Q7TGM5_9MICO</name>
<dbReference type="EMBL" id="SGXT01000015">
    <property type="protein sequence ID" value="RZT59604.1"/>
    <property type="molecule type" value="Genomic_DNA"/>
</dbReference>
<dbReference type="InterPro" id="IPR015590">
    <property type="entry name" value="Aldehyde_DH_dom"/>
</dbReference>
<evidence type="ECO:0000313" key="12">
    <source>
        <dbReference type="EMBL" id="RZT59604.1"/>
    </source>
</evidence>
<dbReference type="GO" id="GO:0009898">
    <property type="term" value="C:cytoplasmic side of plasma membrane"/>
    <property type="evidence" value="ECO:0007669"/>
    <property type="project" value="TreeGrafter"/>
</dbReference>
<protein>
    <recommendedName>
        <fullName evidence="2">L-glutamate gamma-semialdehyde dehydrogenase</fullName>
        <ecNumber evidence="2">1.2.1.88</ecNumber>
    </recommendedName>
</protein>
<evidence type="ECO:0000256" key="7">
    <source>
        <dbReference type="PROSITE-ProRule" id="PRU10007"/>
    </source>
</evidence>
<dbReference type="SUPFAM" id="SSF51730">
    <property type="entry name" value="FAD-linked oxidoreductase"/>
    <property type="match status" value="1"/>
</dbReference>
<keyword evidence="13" id="KW-1185">Reference proteome</keyword>
<accession>A0A4Q7TGM5</accession>